<accession>A0A3Q3MNQ2</accession>
<dbReference type="Proteomes" id="UP000261660">
    <property type="component" value="Unplaced"/>
</dbReference>
<reference evidence="1" key="1">
    <citation type="submission" date="2025-08" db="UniProtKB">
        <authorList>
            <consortium name="Ensembl"/>
        </authorList>
    </citation>
    <scope>IDENTIFICATION</scope>
</reference>
<protein>
    <submittedName>
        <fullName evidence="1">Uncharacterized protein</fullName>
    </submittedName>
</protein>
<evidence type="ECO:0000313" key="1">
    <source>
        <dbReference type="Ensembl" id="ENSLBEP00000022035.1"/>
    </source>
</evidence>
<dbReference type="STRING" id="56723.ENSLBEP00000022035"/>
<dbReference type="Ensembl" id="ENSLBET00000023203.1">
    <property type="protein sequence ID" value="ENSLBEP00000022035.1"/>
    <property type="gene ID" value="ENSLBEG00000016923.1"/>
</dbReference>
<dbReference type="AlphaFoldDB" id="A0A3Q3MNQ2"/>
<keyword evidence="2" id="KW-1185">Reference proteome</keyword>
<organism evidence="1 2">
    <name type="scientific">Labrus bergylta</name>
    <name type="common">ballan wrasse</name>
    <dbReference type="NCBI Taxonomy" id="56723"/>
    <lineage>
        <taxon>Eukaryota</taxon>
        <taxon>Metazoa</taxon>
        <taxon>Chordata</taxon>
        <taxon>Craniata</taxon>
        <taxon>Vertebrata</taxon>
        <taxon>Euteleostomi</taxon>
        <taxon>Actinopterygii</taxon>
        <taxon>Neopterygii</taxon>
        <taxon>Teleostei</taxon>
        <taxon>Neoteleostei</taxon>
        <taxon>Acanthomorphata</taxon>
        <taxon>Eupercaria</taxon>
        <taxon>Labriformes</taxon>
        <taxon>Labridae</taxon>
        <taxon>Labrus</taxon>
    </lineage>
</organism>
<dbReference type="InParanoid" id="A0A3Q3MNQ2"/>
<dbReference type="PANTHER" id="PTHR31635">
    <property type="entry name" value="REVERSE TRANSCRIPTASE DOMAIN-CONTAINING PROTEIN-RELATED"/>
    <property type="match status" value="1"/>
</dbReference>
<evidence type="ECO:0000313" key="2">
    <source>
        <dbReference type="Proteomes" id="UP000261660"/>
    </source>
</evidence>
<name>A0A3Q3MNQ2_9LABR</name>
<dbReference type="PANTHER" id="PTHR31635:SF196">
    <property type="entry name" value="REVERSE TRANSCRIPTASE DOMAIN-CONTAINING PROTEIN-RELATED"/>
    <property type="match status" value="1"/>
</dbReference>
<reference evidence="1" key="2">
    <citation type="submission" date="2025-09" db="UniProtKB">
        <authorList>
            <consortium name="Ensembl"/>
        </authorList>
    </citation>
    <scope>IDENTIFICATION</scope>
</reference>
<proteinExistence type="predicted"/>
<sequence length="231" mass="26733">SIHQPFRQCIQYICILYIQYIYKYCLYIQHREIYADATLLYITNPVSGYSINWSNSQIMPITTSNWDAGAEDPLLKRSAKVITYLGIRISPNLNELFKLNNTPHLQEIKDIQTSWNILPLFLIGRISTIKMKILPKVNYLFAMTPTTPPPSWFSSLNSTVTRFYWKESNCLPSKNPNNMGDWVSQISTTTFYQTNYYTSDCSWYVRSLNVLWEVEPSVIIPARCGGISVVI</sequence>